<evidence type="ECO:0000313" key="4">
    <source>
        <dbReference type="Proteomes" id="UP001369086"/>
    </source>
</evidence>
<feature type="compositionally biased region" description="Basic and acidic residues" evidence="1">
    <location>
        <begin position="27"/>
        <end position="36"/>
    </location>
</feature>
<feature type="domain" description="Myb/SANT-like DNA-binding" evidence="2">
    <location>
        <begin position="50"/>
        <end position="137"/>
    </location>
</feature>
<evidence type="ECO:0000256" key="1">
    <source>
        <dbReference type="SAM" id="MobiDB-lite"/>
    </source>
</evidence>
<dbReference type="Proteomes" id="UP001369086">
    <property type="component" value="Unassembled WGS sequence"/>
</dbReference>
<organism evidence="3 4">
    <name type="scientific">Huso huso</name>
    <name type="common">Beluga</name>
    <name type="synonym">Acipenser huso</name>
    <dbReference type="NCBI Taxonomy" id="61971"/>
    <lineage>
        <taxon>Eukaryota</taxon>
        <taxon>Metazoa</taxon>
        <taxon>Chordata</taxon>
        <taxon>Craniata</taxon>
        <taxon>Vertebrata</taxon>
        <taxon>Euteleostomi</taxon>
        <taxon>Actinopterygii</taxon>
        <taxon>Chondrostei</taxon>
        <taxon>Acipenseriformes</taxon>
        <taxon>Acipenseridae</taxon>
        <taxon>Huso</taxon>
    </lineage>
</organism>
<feature type="region of interest" description="Disordered" evidence="1">
    <location>
        <begin position="13"/>
        <end position="36"/>
    </location>
</feature>
<accession>A0ABR1A8E3</accession>
<keyword evidence="4" id="KW-1185">Reference proteome</keyword>
<name>A0ABR1A8E3_HUSHU</name>
<dbReference type="PANTHER" id="PTHR47595:SF1">
    <property type="entry name" value="MYB_SANT-LIKE DNA-BINDING DOMAIN-CONTAINING PROTEIN"/>
    <property type="match status" value="1"/>
</dbReference>
<dbReference type="EMBL" id="JAHFZB010000002">
    <property type="protein sequence ID" value="KAK6493154.1"/>
    <property type="molecule type" value="Genomic_DNA"/>
</dbReference>
<evidence type="ECO:0000313" key="3">
    <source>
        <dbReference type="EMBL" id="KAK6493154.1"/>
    </source>
</evidence>
<proteinExistence type="predicted"/>
<sequence>MEPLQQKSLCIPSPFKDYPPALSNTPEMKKESEHTTDVAGFSEAEIGVTTWSREMVLTLINLHTRYEHKLISQKHKKKEVWAEITSELIKICKVSVTVQQTEQKWKNITKKYRDTVAHNSVFGNSLRTCSFYKELSEVYRFKPSAETVSIATKACDVKKRKLEKSSGIPARRVVGSDTTEDSHVSNVKKLKEANAKNSSKKEQRSAIVALIKQLQEDLKSEHQQAMDTLKKMHDEKMALMSSFLDVLKQHTE</sequence>
<comment type="caution">
    <text evidence="3">The sequence shown here is derived from an EMBL/GenBank/DDBJ whole genome shotgun (WGS) entry which is preliminary data.</text>
</comment>
<dbReference type="InterPro" id="IPR044822">
    <property type="entry name" value="Myb_DNA-bind_4"/>
</dbReference>
<dbReference type="Pfam" id="PF13837">
    <property type="entry name" value="Myb_DNA-bind_4"/>
    <property type="match status" value="1"/>
</dbReference>
<dbReference type="PANTHER" id="PTHR47595">
    <property type="entry name" value="HEAT SHOCK 70 KDA PROTEIN 14"/>
    <property type="match status" value="1"/>
</dbReference>
<dbReference type="Gene3D" id="1.10.10.60">
    <property type="entry name" value="Homeodomain-like"/>
    <property type="match status" value="1"/>
</dbReference>
<reference evidence="3 4" key="1">
    <citation type="submission" date="2021-05" db="EMBL/GenBank/DDBJ databases">
        <authorList>
            <person name="Zahm M."/>
            <person name="Klopp C."/>
            <person name="Cabau C."/>
            <person name="Kuhl H."/>
            <person name="Suciu R."/>
            <person name="Ciorpac M."/>
            <person name="Holostenco D."/>
            <person name="Gessner J."/>
            <person name="Wuertz S."/>
            <person name="Hohne C."/>
            <person name="Stock M."/>
            <person name="Gislard M."/>
            <person name="Lluch J."/>
            <person name="Milhes M."/>
            <person name="Lampietro C."/>
            <person name="Lopez Roques C."/>
            <person name="Donnadieu C."/>
            <person name="Du K."/>
            <person name="Schartl M."/>
            <person name="Guiguen Y."/>
        </authorList>
    </citation>
    <scope>NUCLEOTIDE SEQUENCE [LARGE SCALE GENOMIC DNA]</scope>
    <source>
        <strain evidence="3">Hh-F2</strain>
        <tissue evidence="3">Blood</tissue>
    </source>
</reference>
<evidence type="ECO:0000259" key="2">
    <source>
        <dbReference type="Pfam" id="PF13837"/>
    </source>
</evidence>
<protein>
    <recommendedName>
        <fullName evidence="2">Myb/SANT-like DNA-binding domain-containing protein</fullName>
    </recommendedName>
</protein>
<gene>
    <name evidence="3" type="ORF">HHUSO_G2657</name>
</gene>